<feature type="region of interest" description="Disordered" evidence="1">
    <location>
        <begin position="134"/>
        <end position="157"/>
    </location>
</feature>
<evidence type="ECO:0000313" key="2">
    <source>
        <dbReference type="EMBL" id="EIE84559.1"/>
    </source>
</evidence>
<reference evidence="2 3" key="1">
    <citation type="journal article" date="2009" name="PLoS Genet.">
        <title>Genomic analysis of the basal lineage fungus Rhizopus oryzae reveals a whole-genome duplication.</title>
        <authorList>
            <person name="Ma L.-J."/>
            <person name="Ibrahim A.S."/>
            <person name="Skory C."/>
            <person name="Grabherr M.G."/>
            <person name="Burger G."/>
            <person name="Butler M."/>
            <person name="Elias M."/>
            <person name="Idnurm A."/>
            <person name="Lang B.F."/>
            <person name="Sone T."/>
            <person name="Abe A."/>
            <person name="Calvo S.E."/>
            <person name="Corrochano L.M."/>
            <person name="Engels R."/>
            <person name="Fu J."/>
            <person name="Hansberg W."/>
            <person name="Kim J.-M."/>
            <person name="Kodira C.D."/>
            <person name="Koehrsen M.J."/>
            <person name="Liu B."/>
            <person name="Miranda-Saavedra D."/>
            <person name="O'Leary S."/>
            <person name="Ortiz-Castellanos L."/>
            <person name="Poulter R."/>
            <person name="Rodriguez-Romero J."/>
            <person name="Ruiz-Herrera J."/>
            <person name="Shen Y.-Q."/>
            <person name="Zeng Q."/>
            <person name="Galagan J."/>
            <person name="Birren B.W."/>
            <person name="Cuomo C.A."/>
            <person name="Wickes B.L."/>
        </authorList>
    </citation>
    <scope>NUCLEOTIDE SEQUENCE [LARGE SCALE GENOMIC DNA]</scope>
    <source>
        <strain evidence="3">RA 99-880 / ATCC MYA-4621 / FGSC 9543 / NRRL 43880</strain>
    </source>
</reference>
<keyword evidence="3" id="KW-1185">Reference proteome</keyword>
<name>I1C7X9_RHIO9</name>
<accession>I1C7X9</accession>
<dbReference type="GeneID" id="93616235"/>
<gene>
    <name evidence="2" type="ORF">RO3G_09269</name>
</gene>
<evidence type="ECO:0000313" key="3">
    <source>
        <dbReference type="Proteomes" id="UP000009138"/>
    </source>
</evidence>
<proteinExistence type="predicted"/>
<dbReference type="EMBL" id="CH476738">
    <property type="protein sequence ID" value="EIE84559.1"/>
    <property type="molecule type" value="Genomic_DNA"/>
</dbReference>
<evidence type="ECO:0000256" key="1">
    <source>
        <dbReference type="SAM" id="MobiDB-lite"/>
    </source>
</evidence>
<organism evidence="2 3">
    <name type="scientific">Rhizopus delemar (strain RA 99-880 / ATCC MYA-4621 / FGSC 9543 / NRRL 43880)</name>
    <name type="common">Mucormycosis agent</name>
    <name type="synonym">Rhizopus arrhizus var. delemar</name>
    <dbReference type="NCBI Taxonomy" id="246409"/>
    <lineage>
        <taxon>Eukaryota</taxon>
        <taxon>Fungi</taxon>
        <taxon>Fungi incertae sedis</taxon>
        <taxon>Mucoromycota</taxon>
        <taxon>Mucoromycotina</taxon>
        <taxon>Mucoromycetes</taxon>
        <taxon>Mucorales</taxon>
        <taxon>Mucorineae</taxon>
        <taxon>Rhizopodaceae</taxon>
        <taxon>Rhizopus</taxon>
    </lineage>
</organism>
<dbReference type="InParanoid" id="I1C7X9"/>
<sequence length="176" mass="19470">MSVFDAQILVPTSSLNGRRLHFHTYPLVVELVEGALLEAEIGSSRETTPEEPLLCKSRGITLCSCQWLSKDCISSMTTKASDISESEALSESDNILNLLPHYLAEVAKLEEENYTIIGYARKSVLHSIFSTTDRSPKKRFVSPSSQSTEPIASRDMEDSINLMTRLKNIDGDTQGS</sequence>
<dbReference type="RefSeq" id="XP_067519955.1">
    <property type="nucleotide sequence ID" value="XM_067663854.1"/>
</dbReference>
<protein>
    <submittedName>
        <fullName evidence="2">Uncharacterized protein</fullName>
    </submittedName>
</protein>
<dbReference type="AlphaFoldDB" id="I1C7X9"/>
<dbReference type="VEuPathDB" id="FungiDB:RO3G_09269"/>
<dbReference type="Proteomes" id="UP000009138">
    <property type="component" value="Unassembled WGS sequence"/>
</dbReference>